<accession>A0A5B8V913</accession>
<dbReference type="InterPro" id="IPR009056">
    <property type="entry name" value="Cyt_c-like_dom"/>
</dbReference>
<feature type="binding site" description="covalent" evidence="6">
    <location>
        <position position="115"/>
    </location>
    <ligand>
        <name>heme c</name>
        <dbReference type="ChEBI" id="CHEBI:61717"/>
    </ligand>
</feature>
<evidence type="ECO:0000256" key="6">
    <source>
        <dbReference type="PIRSR" id="PIRSR602324-1"/>
    </source>
</evidence>
<keyword evidence="1" id="KW-0813">Transport</keyword>
<dbReference type="GO" id="GO:0005506">
    <property type="term" value="F:iron ion binding"/>
    <property type="evidence" value="ECO:0007669"/>
    <property type="project" value="InterPro"/>
</dbReference>
<keyword evidence="4" id="KW-0249">Electron transport</keyword>
<evidence type="ECO:0000256" key="1">
    <source>
        <dbReference type="ARBA" id="ARBA00022448"/>
    </source>
</evidence>
<dbReference type="Proteomes" id="UP000321533">
    <property type="component" value="Chromosome"/>
</dbReference>
<feature type="binding site" description="covalent" evidence="6">
    <location>
        <position position="70"/>
    </location>
    <ligand>
        <name>heme c</name>
        <dbReference type="ChEBI" id="CHEBI:61717"/>
    </ligand>
</feature>
<dbReference type="AlphaFoldDB" id="A0A5B8V913"/>
<sequence length="146" mass="16082">MLVMKNTLISCTVILIMTHIACNNGNPANKKYPDKTSATDSIINSAGNTADAAYRKGARLIAANDCFTCHRIEEKTIGPSYREIAAKYHFNEGNVENLSHSVIHGSKGLWGNKEMTAHPNLKMADAKEMVRYILSLDTTNKNTIVK</sequence>
<comment type="PTM">
    <text evidence="6">Binds 1 heme c group covalently per subunit.</text>
</comment>
<dbReference type="Pfam" id="PF00034">
    <property type="entry name" value="Cytochrom_C"/>
    <property type="match status" value="1"/>
</dbReference>
<evidence type="ECO:0000256" key="5">
    <source>
        <dbReference type="ARBA" id="ARBA00023004"/>
    </source>
</evidence>
<dbReference type="PRINTS" id="PR00606">
    <property type="entry name" value="CYTCHROMECID"/>
</dbReference>
<protein>
    <submittedName>
        <fullName evidence="8">C-type cytochrome</fullName>
    </submittedName>
</protein>
<name>A0A5B8V913_9BACT</name>
<dbReference type="KEGG" id="pgin:FRZ67_10595"/>
<dbReference type="Gene3D" id="1.10.760.10">
    <property type="entry name" value="Cytochrome c-like domain"/>
    <property type="match status" value="1"/>
</dbReference>
<evidence type="ECO:0000313" key="9">
    <source>
        <dbReference type="Proteomes" id="UP000321533"/>
    </source>
</evidence>
<feature type="binding site" description="covalent" evidence="6">
    <location>
        <position position="66"/>
    </location>
    <ligand>
        <name>heme c</name>
        <dbReference type="ChEBI" id="CHEBI:61717"/>
    </ligand>
</feature>
<evidence type="ECO:0000313" key="8">
    <source>
        <dbReference type="EMBL" id="QEC67719.1"/>
    </source>
</evidence>
<dbReference type="PROSITE" id="PS51007">
    <property type="entry name" value="CYTC"/>
    <property type="match status" value="1"/>
</dbReference>
<evidence type="ECO:0000256" key="3">
    <source>
        <dbReference type="ARBA" id="ARBA00022723"/>
    </source>
</evidence>
<dbReference type="GO" id="GO:0020037">
    <property type="term" value="F:heme binding"/>
    <property type="evidence" value="ECO:0007669"/>
    <property type="project" value="InterPro"/>
</dbReference>
<evidence type="ECO:0000256" key="4">
    <source>
        <dbReference type="ARBA" id="ARBA00022982"/>
    </source>
</evidence>
<reference evidence="8 9" key="1">
    <citation type="journal article" date="2016" name="Int. J. Syst. Evol. Microbiol.">
        <title>Panacibacter ginsenosidivorans gen. nov., sp. nov., with ginsenoside converting activity isolated from soil of a ginseng field.</title>
        <authorList>
            <person name="Siddiqi M.Z."/>
            <person name="Muhammad Shafi S."/>
            <person name="Choi K.D."/>
            <person name="Im W.T."/>
        </authorList>
    </citation>
    <scope>NUCLEOTIDE SEQUENCE [LARGE SCALE GENOMIC DNA]</scope>
    <source>
        <strain evidence="8 9">Gsoil1550</strain>
    </source>
</reference>
<keyword evidence="5 6" id="KW-0408">Iron</keyword>
<keyword evidence="9" id="KW-1185">Reference proteome</keyword>
<dbReference type="InterPro" id="IPR036909">
    <property type="entry name" value="Cyt_c-like_dom_sf"/>
</dbReference>
<dbReference type="GO" id="GO:0009055">
    <property type="term" value="F:electron transfer activity"/>
    <property type="evidence" value="ECO:0007669"/>
    <property type="project" value="InterPro"/>
</dbReference>
<organism evidence="8 9">
    <name type="scientific">Panacibacter ginsenosidivorans</name>
    <dbReference type="NCBI Taxonomy" id="1813871"/>
    <lineage>
        <taxon>Bacteria</taxon>
        <taxon>Pseudomonadati</taxon>
        <taxon>Bacteroidota</taxon>
        <taxon>Chitinophagia</taxon>
        <taxon>Chitinophagales</taxon>
        <taxon>Chitinophagaceae</taxon>
        <taxon>Panacibacter</taxon>
    </lineage>
</organism>
<keyword evidence="2 6" id="KW-0349">Heme</keyword>
<keyword evidence="3 6" id="KW-0479">Metal-binding</keyword>
<evidence type="ECO:0000256" key="2">
    <source>
        <dbReference type="ARBA" id="ARBA00022617"/>
    </source>
</evidence>
<gene>
    <name evidence="8" type="ORF">FRZ67_10595</name>
</gene>
<dbReference type="EMBL" id="CP042435">
    <property type="protein sequence ID" value="QEC67719.1"/>
    <property type="molecule type" value="Genomic_DNA"/>
</dbReference>
<proteinExistence type="predicted"/>
<feature type="domain" description="Cytochrome c" evidence="7">
    <location>
        <begin position="52"/>
        <end position="137"/>
    </location>
</feature>
<dbReference type="SUPFAM" id="SSF46626">
    <property type="entry name" value="Cytochrome c"/>
    <property type="match status" value="1"/>
</dbReference>
<dbReference type="InterPro" id="IPR002324">
    <property type="entry name" value="Cyt_c_ID"/>
</dbReference>
<evidence type="ECO:0000259" key="7">
    <source>
        <dbReference type="PROSITE" id="PS51007"/>
    </source>
</evidence>